<dbReference type="RefSeq" id="WP_149841893.1">
    <property type="nucleotide sequence ID" value="NZ_VUOC01000004.1"/>
</dbReference>
<comment type="subcellular location">
    <subcellularLocation>
        <location evidence="1">Cell outer membrane</location>
    </subcellularLocation>
</comment>
<organism evidence="4 5">
    <name type="scientific">Chitinophaga agrisoli</name>
    <dbReference type="NCBI Taxonomy" id="2607653"/>
    <lineage>
        <taxon>Bacteria</taxon>
        <taxon>Pseudomonadati</taxon>
        <taxon>Bacteroidota</taxon>
        <taxon>Chitinophagia</taxon>
        <taxon>Chitinophagales</taxon>
        <taxon>Chitinophagaceae</taxon>
        <taxon>Chitinophaga</taxon>
    </lineage>
</organism>
<sequence length="103" mass="11165">MNMSRNARVGAWCTSLTDRVVDVSPTESQQIGRVGSKGLEIDLNANPFRGLNLIAGYSYNETRNLKGADNFYAEKGRAPGGQGPQKLVCEPAEAAELYGQFLL</sequence>
<evidence type="ECO:0000256" key="2">
    <source>
        <dbReference type="ARBA" id="ARBA00023136"/>
    </source>
</evidence>
<dbReference type="SUPFAM" id="SSF56935">
    <property type="entry name" value="Porins"/>
    <property type="match status" value="1"/>
</dbReference>
<dbReference type="InterPro" id="IPR036942">
    <property type="entry name" value="Beta-barrel_TonB_sf"/>
</dbReference>
<accession>A0A5B2VQQ7</accession>
<dbReference type="GO" id="GO:0009279">
    <property type="term" value="C:cell outer membrane"/>
    <property type="evidence" value="ECO:0007669"/>
    <property type="project" value="UniProtKB-SubCell"/>
</dbReference>
<evidence type="ECO:0008006" key="6">
    <source>
        <dbReference type="Google" id="ProtNLM"/>
    </source>
</evidence>
<keyword evidence="2" id="KW-0472">Membrane</keyword>
<name>A0A5B2VQQ7_9BACT</name>
<evidence type="ECO:0000313" key="5">
    <source>
        <dbReference type="Proteomes" id="UP000324611"/>
    </source>
</evidence>
<reference evidence="4 5" key="1">
    <citation type="submission" date="2019-09" db="EMBL/GenBank/DDBJ databases">
        <title>Chitinophaga ginsengihumi sp. nov., isolated from soil of ginseng rhizosphere.</title>
        <authorList>
            <person name="Lee J."/>
        </authorList>
    </citation>
    <scope>NUCLEOTIDE SEQUENCE [LARGE SCALE GENOMIC DNA]</scope>
    <source>
        <strain evidence="4 5">BN140078</strain>
    </source>
</reference>
<gene>
    <name evidence="4" type="ORF">F0L74_31730</name>
</gene>
<dbReference type="EMBL" id="VUOC01000004">
    <property type="protein sequence ID" value="KAA2240716.1"/>
    <property type="molecule type" value="Genomic_DNA"/>
</dbReference>
<comment type="caution">
    <text evidence="4">The sequence shown here is derived from an EMBL/GenBank/DDBJ whole genome shotgun (WGS) entry which is preliminary data.</text>
</comment>
<proteinExistence type="predicted"/>
<evidence type="ECO:0000256" key="3">
    <source>
        <dbReference type="ARBA" id="ARBA00023237"/>
    </source>
</evidence>
<reference evidence="4 5" key="2">
    <citation type="submission" date="2019-09" db="EMBL/GenBank/DDBJ databases">
        <authorList>
            <person name="Jin C."/>
        </authorList>
    </citation>
    <scope>NUCLEOTIDE SEQUENCE [LARGE SCALE GENOMIC DNA]</scope>
    <source>
        <strain evidence="4 5">BN140078</strain>
    </source>
</reference>
<evidence type="ECO:0000313" key="4">
    <source>
        <dbReference type="EMBL" id="KAA2240716.1"/>
    </source>
</evidence>
<keyword evidence="5" id="KW-1185">Reference proteome</keyword>
<keyword evidence="3" id="KW-0998">Cell outer membrane</keyword>
<protein>
    <recommendedName>
        <fullName evidence="6">TonB-dependent receptor-like protein</fullName>
    </recommendedName>
</protein>
<dbReference type="AlphaFoldDB" id="A0A5B2VQQ7"/>
<dbReference type="Gene3D" id="2.40.170.20">
    <property type="entry name" value="TonB-dependent receptor, beta-barrel domain"/>
    <property type="match status" value="1"/>
</dbReference>
<evidence type="ECO:0000256" key="1">
    <source>
        <dbReference type="ARBA" id="ARBA00004442"/>
    </source>
</evidence>
<dbReference type="Proteomes" id="UP000324611">
    <property type="component" value="Unassembled WGS sequence"/>
</dbReference>